<dbReference type="CDD" id="cd05339">
    <property type="entry name" value="17beta-HSDXI-like_SDR_c"/>
    <property type="match status" value="1"/>
</dbReference>
<accession>A0AAN7BWB6</accession>
<evidence type="ECO:0000256" key="11">
    <source>
        <dbReference type="ARBA" id="ARBA00082544"/>
    </source>
</evidence>
<dbReference type="GO" id="GO:0052650">
    <property type="term" value="F:all-trans-retinol dehydrogenase (NADP+) activity"/>
    <property type="evidence" value="ECO:0007669"/>
    <property type="project" value="UniProtKB-ARBA"/>
</dbReference>
<dbReference type="AlphaFoldDB" id="A0AAN7BWB6"/>
<dbReference type="PANTHER" id="PTHR24322:SF736">
    <property type="entry name" value="RETINOL DEHYDROGENASE 10"/>
    <property type="match status" value="1"/>
</dbReference>
<evidence type="ECO:0000256" key="1">
    <source>
        <dbReference type="ARBA" id="ARBA00004141"/>
    </source>
</evidence>
<reference evidence="13" key="2">
    <citation type="submission" date="2023-05" db="EMBL/GenBank/DDBJ databases">
        <authorList>
            <consortium name="Lawrence Berkeley National Laboratory"/>
            <person name="Steindorff A."/>
            <person name="Hensen N."/>
            <person name="Bonometti L."/>
            <person name="Westerberg I."/>
            <person name="Brannstrom I.O."/>
            <person name="Guillou S."/>
            <person name="Cros-Aarteil S."/>
            <person name="Calhoun S."/>
            <person name="Haridas S."/>
            <person name="Kuo A."/>
            <person name="Mondo S."/>
            <person name="Pangilinan J."/>
            <person name="Riley R."/>
            <person name="Labutti K."/>
            <person name="Andreopoulos B."/>
            <person name="Lipzen A."/>
            <person name="Chen C."/>
            <person name="Yanf M."/>
            <person name="Daum C."/>
            <person name="Ng V."/>
            <person name="Clum A."/>
            <person name="Ohm R."/>
            <person name="Martin F."/>
            <person name="Silar P."/>
            <person name="Natvig D."/>
            <person name="Lalanne C."/>
            <person name="Gautier V."/>
            <person name="Ament-Velasquez S.L."/>
            <person name="Kruys A."/>
            <person name="Hutchinson M.I."/>
            <person name="Powell A.J."/>
            <person name="Barry K."/>
            <person name="Miller A.N."/>
            <person name="Grigoriev I.V."/>
            <person name="Debuchy R."/>
            <person name="Gladieux P."/>
            <person name="Thoren M.H."/>
            <person name="Johannesson H."/>
        </authorList>
    </citation>
    <scope>NUCLEOTIDE SEQUENCE</scope>
    <source>
        <strain evidence="13">CBS 990.96</strain>
    </source>
</reference>
<keyword evidence="14" id="KW-1185">Reference proteome</keyword>
<comment type="function">
    <text evidence="9">Catalyzes the reduction of all-trans-retinal to all-trans-retinol in the presence of NADPH.</text>
</comment>
<comment type="caution">
    <text evidence="13">The sequence shown here is derived from an EMBL/GenBank/DDBJ whole genome shotgun (WGS) entry which is preliminary data.</text>
</comment>
<evidence type="ECO:0000256" key="10">
    <source>
        <dbReference type="ARBA" id="ARBA00068717"/>
    </source>
</evidence>
<evidence type="ECO:0000256" key="5">
    <source>
        <dbReference type="ARBA" id="ARBA00022989"/>
    </source>
</evidence>
<evidence type="ECO:0000256" key="6">
    <source>
        <dbReference type="ARBA" id="ARBA00023002"/>
    </source>
</evidence>
<evidence type="ECO:0000256" key="4">
    <source>
        <dbReference type="ARBA" id="ARBA00022857"/>
    </source>
</evidence>
<comment type="similarity">
    <text evidence="2 12">Belongs to the short-chain dehydrogenases/reductases (SDR) family.</text>
</comment>
<gene>
    <name evidence="13" type="ORF">QBC38DRAFT_534134</name>
</gene>
<organism evidence="13 14">
    <name type="scientific">Podospora fimiseda</name>
    <dbReference type="NCBI Taxonomy" id="252190"/>
    <lineage>
        <taxon>Eukaryota</taxon>
        <taxon>Fungi</taxon>
        <taxon>Dikarya</taxon>
        <taxon>Ascomycota</taxon>
        <taxon>Pezizomycotina</taxon>
        <taxon>Sordariomycetes</taxon>
        <taxon>Sordariomycetidae</taxon>
        <taxon>Sordariales</taxon>
        <taxon>Podosporaceae</taxon>
        <taxon>Podospora</taxon>
    </lineage>
</organism>
<dbReference type="PRINTS" id="PR00080">
    <property type="entry name" value="SDRFAMILY"/>
</dbReference>
<dbReference type="FunFam" id="3.40.50.720:FF:000131">
    <property type="entry name" value="Short-chain dehydrogenase/reductase 3"/>
    <property type="match status" value="1"/>
</dbReference>
<dbReference type="GO" id="GO:0016020">
    <property type="term" value="C:membrane"/>
    <property type="evidence" value="ECO:0007669"/>
    <property type="project" value="UniProtKB-SubCell"/>
</dbReference>
<evidence type="ECO:0000256" key="7">
    <source>
        <dbReference type="ARBA" id="ARBA00023098"/>
    </source>
</evidence>
<reference evidence="13" key="1">
    <citation type="journal article" date="2023" name="Mol. Phylogenet. Evol.">
        <title>Genome-scale phylogeny and comparative genomics of the fungal order Sordariales.</title>
        <authorList>
            <person name="Hensen N."/>
            <person name="Bonometti L."/>
            <person name="Westerberg I."/>
            <person name="Brannstrom I.O."/>
            <person name="Guillou S."/>
            <person name="Cros-Aarteil S."/>
            <person name="Calhoun S."/>
            <person name="Haridas S."/>
            <person name="Kuo A."/>
            <person name="Mondo S."/>
            <person name="Pangilinan J."/>
            <person name="Riley R."/>
            <person name="LaButti K."/>
            <person name="Andreopoulos B."/>
            <person name="Lipzen A."/>
            <person name="Chen C."/>
            <person name="Yan M."/>
            <person name="Daum C."/>
            <person name="Ng V."/>
            <person name="Clum A."/>
            <person name="Steindorff A."/>
            <person name="Ohm R.A."/>
            <person name="Martin F."/>
            <person name="Silar P."/>
            <person name="Natvig D.O."/>
            <person name="Lalanne C."/>
            <person name="Gautier V."/>
            <person name="Ament-Velasquez S.L."/>
            <person name="Kruys A."/>
            <person name="Hutchinson M.I."/>
            <person name="Powell A.J."/>
            <person name="Barry K."/>
            <person name="Miller A.N."/>
            <person name="Grigoriev I.V."/>
            <person name="Debuchy R."/>
            <person name="Gladieux P."/>
            <person name="Hiltunen Thoren M."/>
            <person name="Johannesson H."/>
        </authorList>
    </citation>
    <scope>NUCLEOTIDE SEQUENCE</scope>
    <source>
        <strain evidence="13">CBS 990.96</strain>
    </source>
</reference>
<dbReference type="Proteomes" id="UP001301958">
    <property type="component" value="Unassembled WGS sequence"/>
</dbReference>
<proteinExistence type="inferred from homology"/>
<keyword evidence="7" id="KW-0443">Lipid metabolism</keyword>
<comment type="subcellular location">
    <subcellularLocation>
        <location evidence="1">Membrane</location>
        <topology evidence="1">Multi-pass membrane protein</topology>
    </subcellularLocation>
</comment>
<dbReference type="InterPro" id="IPR002347">
    <property type="entry name" value="SDR_fam"/>
</dbReference>
<dbReference type="Pfam" id="PF00106">
    <property type="entry name" value="adh_short"/>
    <property type="match status" value="1"/>
</dbReference>
<dbReference type="InterPro" id="IPR036291">
    <property type="entry name" value="NAD(P)-bd_dom_sf"/>
</dbReference>
<evidence type="ECO:0000313" key="14">
    <source>
        <dbReference type="Proteomes" id="UP001301958"/>
    </source>
</evidence>
<dbReference type="EMBL" id="MU865297">
    <property type="protein sequence ID" value="KAK4230637.1"/>
    <property type="molecule type" value="Genomic_DNA"/>
</dbReference>
<dbReference type="SUPFAM" id="SSF51735">
    <property type="entry name" value="NAD(P)-binding Rossmann-fold domains"/>
    <property type="match status" value="1"/>
</dbReference>
<sequence length="373" mass="41008">MPMHQGFLPREGFKADTLLKIIRGTLLNPNLLLPLLLLAKYTKKGQDLSILHPTAYSRLKLFLGLGVIKAVNSYLSQRVLNNGVDDEYDWKKEIVVITGGAGGIGGGVVKLLGEMGVKVVVLDIQPLTYEAGPTVHYFKCDITSPKTIAAVAEKIRAQVGEPTVLINNAGVVQGRTILDASEKDIKFTFDVNTFAHYWTVKEFLPSMIKNNHGMIVTVASVASWVTVPNMVDYAASKAAALSFHQGLTAELATSYNAPKVRTVIVNQGYTKTPLFTGYNNDSPFLMPALEPDTVAEAIVKQVLSGKSNQILVPGFANILPFLSGMPHWYQNRLREKNVSIMRGFRGRKVVEDVERFYEEKEKEKGVGESTVLV</sequence>
<evidence type="ECO:0000256" key="8">
    <source>
        <dbReference type="ARBA" id="ARBA00023136"/>
    </source>
</evidence>
<keyword evidence="8" id="KW-0472">Membrane</keyword>
<keyword evidence="4" id="KW-0521">NADP</keyword>
<dbReference type="PANTHER" id="PTHR24322">
    <property type="entry name" value="PKSB"/>
    <property type="match status" value="1"/>
</dbReference>
<evidence type="ECO:0000256" key="9">
    <source>
        <dbReference type="ARBA" id="ARBA00059620"/>
    </source>
</evidence>
<evidence type="ECO:0000313" key="13">
    <source>
        <dbReference type="EMBL" id="KAK4230637.1"/>
    </source>
</evidence>
<protein>
    <recommendedName>
        <fullName evidence="10">Short-chain dehydrogenase/reductase 3</fullName>
    </recommendedName>
    <alternativeName>
        <fullName evidence="11">Retinal short-chain dehydrogenase/reductase 1</fullName>
    </alternativeName>
</protein>
<keyword evidence="5" id="KW-1133">Transmembrane helix</keyword>
<evidence type="ECO:0000256" key="3">
    <source>
        <dbReference type="ARBA" id="ARBA00022692"/>
    </source>
</evidence>
<keyword evidence="3" id="KW-0812">Transmembrane</keyword>
<keyword evidence="6" id="KW-0560">Oxidoreductase</keyword>
<evidence type="ECO:0000256" key="12">
    <source>
        <dbReference type="RuleBase" id="RU000363"/>
    </source>
</evidence>
<dbReference type="PRINTS" id="PR00081">
    <property type="entry name" value="GDHRDH"/>
</dbReference>
<dbReference type="Gene3D" id="3.40.50.720">
    <property type="entry name" value="NAD(P)-binding Rossmann-like Domain"/>
    <property type="match status" value="1"/>
</dbReference>
<evidence type="ECO:0000256" key="2">
    <source>
        <dbReference type="ARBA" id="ARBA00006484"/>
    </source>
</evidence>
<name>A0AAN7BWB6_9PEZI</name>